<dbReference type="Gene3D" id="1.10.10.60">
    <property type="entry name" value="Homeodomain-like"/>
    <property type="match status" value="1"/>
</dbReference>
<evidence type="ECO:0000259" key="2">
    <source>
        <dbReference type="PROSITE" id="PS51736"/>
    </source>
</evidence>
<proteinExistence type="inferred from homology"/>
<dbReference type="Pfam" id="PF00239">
    <property type="entry name" value="Resolvase"/>
    <property type="match status" value="1"/>
</dbReference>
<evidence type="ECO:0000256" key="1">
    <source>
        <dbReference type="ARBA" id="ARBA00009913"/>
    </source>
</evidence>
<dbReference type="InterPro" id="IPR036162">
    <property type="entry name" value="Resolvase-like_N_sf"/>
</dbReference>
<accession>A0A2Z5GA87</accession>
<dbReference type="Gene3D" id="3.40.50.1390">
    <property type="entry name" value="Resolvase, N-terminal catalytic domain"/>
    <property type="match status" value="1"/>
</dbReference>
<evidence type="ECO:0000313" key="4">
    <source>
        <dbReference type="Proteomes" id="UP000253606"/>
    </source>
</evidence>
<keyword evidence="4" id="KW-1185">Reference proteome</keyword>
<dbReference type="CDD" id="cd00569">
    <property type="entry name" value="HTH_Hin_like"/>
    <property type="match status" value="1"/>
</dbReference>
<comment type="similarity">
    <text evidence="1">Belongs to the site-specific recombinase resolvase family.</text>
</comment>
<dbReference type="InterPro" id="IPR006119">
    <property type="entry name" value="Resolv_N"/>
</dbReference>
<dbReference type="EMBL" id="CP030842">
    <property type="protein sequence ID" value="AXC16051.1"/>
    <property type="molecule type" value="Genomic_DNA"/>
</dbReference>
<dbReference type="GO" id="GO:0000150">
    <property type="term" value="F:DNA strand exchange activity"/>
    <property type="evidence" value="ECO:0007669"/>
    <property type="project" value="InterPro"/>
</dbReference>
<dbReference type="PROSITE" id="PS51736">
    <property type="entry name" value="RECOMBINASES_3"/>
    <property type="match status" value="1"/>
</dbReference>
<dbReference type="SUPFAM" id="SSF53041">
    <property type="entry name" value="Resolvase-like"/>
    <property type="match status" value="1"/>
</dbReference>
<dbReference type="Pfam" id="PF02796">
    <property type="entry name" value="HTH_7"/>
    <property type="match status" value="1"/>
</dbReference>
<sequence length="86" mass="9630">MANLLLSVMGAIAEFERELIKERQREGIVLAKKRGAYHGRKRILTAAQATVLLHRISAGESKTKLAKELGVSRNTVYMYFGRGREA</sequence>
<geneLocation type="plasmid" evidence="4">
    <name>pacpol2</name>
</geneLocation>
<gene>
    <name evidence="3" type="ORF">ACPOL_6841</name>
</gene>
<reference evidence="3 4" key="1">
    <citation type="journal article" date="2018" name="Front. Microbiol.">
        <title>Hydrolytic Capabilities as a Key to Environmental Success: Chitinolytic and Cellulolytic Acidobacteria From Acidic Sub-arctic Soils and Boreal Peatlands.</title>
        <authorList>
            <person name="Belova S.E."/>
            <person name="Ravin N.V."/>
            <person name="Pankratov T.A."/>
            <person name="Rakitin A.L."/>
            <person name="Ivanova A.A."/>
            <person name="Beletsky A.V."/>
            <person name="Mardanov A.V."/>
            <person name="Sinninghe Damste J.S."/>
            <person name="Dedysh S.N."/>
        </authorList>
    </citation>
    <scope>NUCLEOTIDE SEQUENCE [LARGE SCALE GENOMIC DNA]</scope>
    <source>
        <strain evidence="3 4">SBC82</strain>
        <plasmid evidence="4">pacpol2</plasmid>
    </source>
</reference>
<dbReference type="SUPFAM" id="SSF46689">
    <property type="entry name" value="Homeodomain-like"/>
    <property type="match status" value="1"/>
</dbReference>
<dbReference type="GO" id="GO:0003677">
    <property type="term" value="F:DNA binding"/>
    <property type="evidence" value="ECO:0007669"/>
    <property type="project" value="InterPro"/>
</dbReference>
<evidence type="ECO:0000313" key="3">
    <source>
        <dbReference type="EMBL" id="AXC16051.1"/>
    </source>
</evidence>
<dbReference type="InterPro" id="IPR006120">
    <property type="entry name" value="Resolvase_HTH_dom"/>
</dbReference>
<dbReference type="Proteomes" id="UP000253606">
    <property type="component" value="Plasmid pACPOL2"/>
</dbReference>
<protein>
    <submittedName>
        <fullName evidence="3">Resolvase</fullName>
    </submittedName>
</protein>
<name>A0A2Z5GA87_9BACT</name>
<dbReference type="KEGG" id="abas:ACPOL_6841"/>
<organism evidence="3 4">
    <name type="scientific">Acidisarcina polymorpha</name>
    <dbReference type="NCBI Taxonomy" id="2211140"/>
    <lineage>
        <taxon>Bacteria</taxon>
        <taxon>Pseudomonadati</taxon>
        <taxon>Acidobacteriota</taxon>
        <taxon>Terriglobia</taxon>
        <taxon>Terriglobales</taxon>
        <taxon>Acidobacteriaceae</taxon>
        <taxon>Acidisarcina</taxon>
    </lineage>
</organism>
<dbReference type="AlphaFoldDB" id="A0A2Z5GA87"/>
<dbReference type="InterPro" id="IPR009057">
    <property type="entry name" value="Homeodomain-like_sf"/>
</dbReference>
<keyword evidence="3" id="KW-0614">Plasmid</keyword>
<feature type="domain" description="Resolvase/invertase-type recombinase catalytic" evidence="2">
    <location>
        <begin position="1"/>
        <end position="35"/>
    </location>
</feature>